<dbReference type="SUPFAM" id="SSF56925">
    <property type="entry name" value="OMPA-like"/>
    <property type="match status" value="1"/>
</dbReference>
<reference evidence="4" key="1">
    <citation type="submission" date="2021-04" db="EMBL/GenBank/DDBJ databases">
        <title>Phylogenetic analysis of Acidobacteriaceae.</title>
        <authorList>
            <person name="Qiu L."/>
            <person name="Zhang Q."/>
        </authorList>
    </citation>
    <scope>NUCLEOTIDE SEQUENCE</scope>
    <source>
        <strain evidence="4">DSM 25168</strain>
    </source>
</reference>
<feature type="signal peptide" evidence="2">
    <location>
        <begin position="1"/>
        <end position="24"/>
    </location>
</feature>
<gene>
    <name evidence="4" type="ORF">MOP44_12975</name>
</gene>
<proteinExistence type="predicted"/>
<dbReference type="EMBL" id="CP093313">
    <property type="protein sequence ID" value="UWZ86829.1"/>
    <property type="molecule type" value="Genomic_DNA"/>
</dbReference>
<dbReference type="Proteomes" id="UP001059380">
    <property type="component" value="Chromosome"/>
</dbReference>
<keyword evidence="5" id="KW-1185">Reference proteome</keyword>
<organism evidence="4 5">
    <name type="scientific">Occallatibacter riparius</name>
    <dbReference type="NCBI Taxonomy" id="1002689"/>
    <lineage>
        <taxon>Bacteria</taxon>
        <taxon>Pseudomonadati</taxon>
        <taxon>Acidobacteriota</taxon>
        <taxon>Terriglobia</taxon>
        <taxon>Terriglobales</taxon>
        <taxon>Acidobacteriaceae</taxon>
        <taxon>Occallatibacter</taxon>
    </lineage>
</organism>
<dbReference type="Pfam" id="PF13505">
    <property type="entry name" value="OMP_b-brl"/>
    <property type="match status" value="1"/>
</dbReference>
<dbReference type="RefSeq" id="WP_260796466.1">
    <property type="nucleotide sequence ID" value="NZ_CP093313.1"/>
</dbReference>
<dbReference type="Gene3D" id="2.40.160.20">
    <property type="match status" value="1"/>
</dbReference>
<accession>A0A9J7BYX0</accession>
<feature type="chain" id="PRO_5039922328" evidence="2">
    <location>
        <begin position="25"/>
        <end position="188"/>
    </location>
</feature>
<evidence type="ECO:0000259" key="3">
    <source>
        <dbReference type="Pfam" id="PF13505"/>
    </source>
</evidence>
<evidence type="ECO:0000313" key="5">
    <source>
        <dbReference type="Proteomes" id="UP001059380"/>
    </source>
</evidence>
<keyword evidence="1 2" id="KW-0732">Signal</keyword>
<evidence type="ECO:0000313" key="4">
    <source>
        <dbReference type="EMBL" id="UWZ86829.1"/>
    </source>
</evidence>
<feature type="domain" description="Outer membrane protein beta-barrel" evidence="3">
    <location>
        <begin position="12"/>
        <end position="187"/>
    </location>
</feature>
<dbReference type="InterPro" id="IPR011250">
    <property type="entry name" value="OMP/PagP_B-barrel"/>
</dbReference>
<protein>
    <submittedName>
        <fullName evidence="4">Porin family protein</fullName>
    </submittedName>
</protein>
<evidence type="ECO:0000256" key="2">
    <source>
        <dbReference type="SAM" id="SignalP"/>
    </source>
</evidence>
<evidence type="ECO:0000256" key="1">
    <source>
        <dbReference type="ARBA" id="ARBA00022729"/>
    </source>
</evidence>
<sequence length="188" mass="21069">MNCSRFAICVLAAAAVFMPMRVRAQAEPSGYQDKAALWVGADYANFSASFPYQSGNRLSGISTFADFNWSTHLSVEGEAQFLHWGGFESDSENSYLAGPRYRFNRIGPLRPYVKTLIGIGHIHFPYDIGDATYFAVAPGAGAAYHLRHRWLIRAEYEYQFWLNSPGYAGQPDHPFRPNGFKVGLAFRP</sequence>
<dbReference type="InterPro" id="IPR027385">
    <property type="entry name" value="Beta-barrel_OMP"/>
</dbReference>
<name>A0A9J7BYX0_9BACT</name>
<dbReference type="AlphaFoldDB" id="A0A9J7BYX0"/>
<dbReference type="KEGG" id="orp:MOP44_12975"/>